<sequence length="145" mass="16457">MYAHYLQKKKQGMSVQCVSVTVLTRNHPLFVEELEKRWAMLESKRTIRLESEHVQNKRQRALSMASDGQHSFSMFDDDSNMSDCPPTSDGKSSSSETPYHFLSAAEKVPKSEFHIYGSSFARSRLSSVRSMRRMLIASSTSAKVS</sequence>
<proteinExistence type="predicted"/>
<dbReference type="AlphaFoldDB" id="A0AB34IFL1"/>
<gene>
    <name evidence="2" type="ORF">AB1Y20_014804</name>
</gene>
<reference evidence="2 3" key="1">
    <citation type="journal article" date="2024" name="Science">
        <title>Giant polyketide synthase enzymes in the biosynthesis of giant marine polyether toxins.</title>
        <authorList>
            <person name="Fallon T.R."/>
            <person name="Shende V.V."/>
            <person name="Wierzbicki I.H."/>
            <person name="Pendleton A.L."/>
            <person name="Watervoot N.F."/>
            <person name="Auber R.P."/>
            <person name="Gonzalez D.J."/>
            <person name="Wisecaver J.H."/>
            <person name="Moore B.S."/>
        </authorList>
    </citation>
    <scope>NUCLEOTIDE SEQUENCE [LARGE SCALE GENOMIC DNA]</scope>
    <source>
        <strain evidence="2 3">12B1</strain>
    </source>
</reference>
<organism evidence="2 3">
    <name type="scientific">Prymnesium parvum</name>
    <name type="common">Toxic golden alga</name>
    <dbReference type="NCBI Taxonomy" id="97485"/>
    <lineage>
        <taxon>Eukaryota</taxon>
        <taxon>Haptista</taxon>
        <taxon>Haptophyta</taxon>
        <taxon>Prymnesiophyceae</taxon>
        <taxon>Prymnesiales</taxon>
        <taxon>Prymnesiaceae</taxon>
        <taxon>Prymnesium</taxon>
    </lineage>
</organism>
<keyword evidence="3" id="KW-1185">Reference proteome</keyword>
<dbReference type="EMBL" id="JBGBPQ010000030">
    <property type="protein sequence ID" value="KAL1496188.1"/>
    <property type="molecule type" value="Genomic_DNA"/>
</dbReference>
<name>A0AB34IFL1_PRYPA</name>
<feature type="region of interest" description="Disordered" evidence="1">
    <location>
        <begin position="52"/>
        <end position="98"/>
    </location>
</feature>
<dbReference type="Proteomes" id="UP001515480">
    <property type="component" value="Unassembled WGS sequence"/>
</dbReference>
<evidence type="ECO:0000313" key="3">
    <source>
        <dbReference type="Proteomes" id="UP001515480"/>
    </source>
</evidence>
<evidence type="ECO:0000313" key="2">
    <source>
        <dbReference type="EMBL" id="KAL1496188.1"/>
    </source>
</evidence>
<comment type="caution">
    <text evidence="2">The sequence shown here is derived from an EMBL/GenBank/DDBJ whole genome shotgun (WGS) entry which is preliminary data.</text>
</comment>
<accession>A0AB34IFL1</accession>
<protein>
    <submittedName>
        <fullName evidence="2">Uncharacterized protein</fullName>
    </submittedName>
</protein>
<evidence type="ECO:0000256" key="1">
    <source>
        <dbReference type="SAM" id="MobiDB-lite"/>
    </source>
</evidence>